<dbReference type="InterPro" id="IPR058982">
    <property type="entry name" value="Beta-barrel_AprE"/>
</dbReference>
<accession>A0ABT0RPL4</accession>
<evidence type="ECO:0000256" key="4">
    <source>
        <dbReference type="ARBA" id="ARBA00022475"/>
    </source>
</evidence>
<comment type="similarity">
    <text evidence="2 9">Belongs to the membrane fusion protein (MFP) (TC 8.A.1) family.</text>
</comment>
<comment type="caution">
    <text evidence="12">The sequence shown here is derived from an EMBL/GenBank/DDBJ whole genome shotgun (WGS) entry which is preliminary data.</text>
</comment>
<evidence type="ECO:0000256" key="7">
    <source>
        <dbReference type="ARBA" id="ARBA00022989"/>
    </source>
</evidence>
<dbReference type="EMBL" id="JAMGBD010000002">
    <property type="protein sequence ID" value="MCL6684535.1"/>
    <property type="molecule type" value="Genomic_DNA"/>
</dbReference>
<evidence type="ECO:0000256" key="9">
    <source>
        <dbReference type="RuleBase" id="RU365093"/>
    </source>
</evidence>
<evidence type="ECO:0000256" key="6">
    <source>
        <dbReference type="ARBA" id="ARBA00022692"/>
    </source>
</evidence>
<dbReference type="NCBIfam" id="TIGR01843">
    <property type="entry name" value="type_I_hlyD"/>
    <property type="match status" value="1"/>
</dbReference>
<keyword evidence="8 9" id="KW-0472">Membrane</keyword>
<dbReference type="Pfam" id="PF25994">
    <property type="entry name" value="HH_AprE"/>
    <property type="match status" value="1"/>
</dbReference>
<sequence length="450" mass="49095">MNDLVLAGRQALVQAAELQNPRRDLRFGIVVTGIFFVILLGGAALAPLDAGVRAAGTIAVSGNSQAVQHRDGGVVTAIHVREGQKVQQGQLLVEMAAPELTASERALTSDYLTLLAQRARLMAERAGMGSFQPPIEFRSLTGEDRELADQAIALQQSQMHARYRSLSDKQSVLGQRSAQLSEQKSGFQARRESIREQKRLISEELAGLKEVAAKGFVSTSRIRAMERAEADLRGQEAAMTAEMAKAGEGMGETRMQALSMRSSTQADIAQELRETQSRLSETLPKLVAAREQLQRNRIRAPATGQVVGLAVFTVGGVVAPGQTLMEVVPDRKALVVRAQVSPGDADDLYVGQTAQVRFSSIHDRTVPLVEARVKTVSADSFRDEKSGVSYFIAEVEVPRGEMDAVRRHLGRGQLRPGLPVEVIMAVRKRTALQYLLEPLTANFWRALREQ</sequence>
<keyword evidence="13" id="KW-1185">Reference proteome</keyword>
<gene>
    <name evidence="12" type="ORF">LZ536_11580</name>
</gene>
<reference evidence="12" key="1">
    <citation type="submission" date="2022-05" db="EMBL/GenBank/DDBJ databases">
        <authorList>
            <person name="Jo J.-H."/>
            <person name="Im W.-T."/>
        </authorList>
    </citation>
    <scope>NUCLEOTIDE SEQUENCE</scope>
    <source>
        <strain evidence="12">SE158</strain>
    </source>
</reference>
<name>A0ABT0RPL4_9SPHN</name>
<dbReference type="RefSeq" id="WP_249848942.1">
    <property type="nucleotide sequence ID" value="NZ_JAMGBD010000002.1"/>
</dbReference>
<evidence type="ECO:0000259" key="10">
    <source>
        <dbReference type="Pfam" id="PF25994"/>
    </source>
</evidence>
<keyword evidence="3 9" id="KW-0813">Transport</keyword>
<evidence type="ECO:0000256" key="5">
    <source>
        <dbReference type="ARBA" id="ARBA00022519"/>
    </source>
</evidence>
<organism evidence="12 13">
    <name type="scientific">Sphingomonas alba</name>
    <dbReference type="NCBI Taxonomy" id="2908208"/>
    <lineage>
        <taxon>Bacteria</taxon>
        <taxon>Pseudomonadati</taxon>
        <taxon>Pseudomonadota</taxon>
        <taxon>Alphaproteobacteria</taxon>
        <taxon>Sphingomonadales</taxon>
        <taxon>Sphingomonadaceae</taxon>
        <taxon>Sphingomonas</taxon>
    </lineage>
</organism>
<dbReference type="InterPro" id="IPR050739">
    <property type="entry name" value="MFP"/>
</dbReference>
<evidence type="ECO:0000256" key="3">
    <source>
        <dbReference type="ARBA" id="ARBA00022448"/>
    </source>
</evidence>
<dbReference type="InterPro" id="IPR058781">
    <property type="entry name" value="HH_AprE-like"/>
</dbReference>
<evidence type="ECO:0000256" key="1">
    <source>
        <dbReference type="ARBA" id="ARBA00004377"/>
    </source>
</evidence>
<keyword evidence="5 9" id="KW-0997">Cell inner membrane</keyword>
<evidence type="ECO:0000256" key="2">
    <source>
        <dbReference type="ARBA" id="ARBA00009477"/>
    </source>
</evidence>
<dbReference type="PRINTS" id="PR01490">
    <property type="entry name" value="RTXTOXIND"/>
</dbReference>
<evidence type="ECO:0000313" key="12">
    <source>
        <dbReference type="EMBL" id="MCL6684535.1"/>
    </source>
</evidence>
<proteinExistence type="inferred from homology"/>
<feature type="domain" description="AprE-like long alpha-helical hairpin" evidence="10">
    <location>
        <begin position="102"/>
        <end position="292"/>
    </location>
</feature>
<protein>
    <recommendedName>
        <fullName evidence="9">Membrane fusion protein (MFP) family protein</fullName>
    </recommendedName>
</protein>
<comment type="subcellular location">
    <subcellularLocation>
        <location evidence="1 9">Cell inner membrane</location>
        <topology evidence="1 9">Single-pass membrane protein</topology>
    </subcellularLocation>
</comment>
<dbReference type="PANTHER" id="PTHR30386:SF17">
    <property type="entry name" value="ALKALINE PROTEASE SECRETION PROTEIN APRE"/>
    <property type="match status" value="1"/>
</dbReference>
<feature type="transmembrane region" description="Helical" evidence="9">
    <location>
        <begin position="27"/>
        <end position="48"/>
    </location>
</feature>
<dbReference type="PANTHER" id="PTHR30386">
    <property type="entry name" value="MEMBRANE FUSION SUBUNIT OF EMRAB-TOLC MULTIDRUG EFFLUX PUMP"/>
    <property type="match status" value="1"/>
</dbReference>
<dbReference type="Gene3D" id="2.40.30.170">
    <property type="match status" value="1"/>
</dbReference>
<evidence type="ECO:0000259" key="11">
    <source>
        <dbReference type="Pfam" id="PF26002"/>
    </source>
</evidence>
<feature type="domain" description="AprE-like beta-barrel" evidence="11">
    <location>
        <begin position="334"/>
        <end position="425"/>
    </location>
</feature>
<evidence type="ECO:0000313" key="13">
    <source>
        <dbReference type="Proteomes" id="UP001165363"/>
    </source>
</evidence>
<keyword evidence="4 9" id="KW-1003">Cell membrane</keyword>
<keyword evidence="7 9" id="KW-1133">Transmembrane helix</keyword>
<dbReference type="Gene3D" id="2.40.50.100">
    <property type="match status" value="1"/>
</dbReference>
<dbReference type="Pfam" id="PF26002">
    <property type="entry name" value="Beta-barrel_AprE"/>
    <property type="match status" value="1"/>
</dbReference>
<evidence type="ECO:0000256" key="8">
    <source>
        <dbReference type="ARBA" id="ARBA00023136"/>
    </source>
</evidence>
<keyword evidence="6 9" id="KW-0812">Transmembrane</keyword>
<dbReference type="Proteomes" id="UP001165363">
    <property type="component" value="Unassembled WGS sequence"/>
</dbReference>
<dbReference type="InterPro" id="IPR010129">
    <property type="entry name" value="T1SS_HlyD"/>
</dbReference>